<name>A0A4V3B3P4_9MICO</name>
<evidence type="ECO:0000313" key="2">
    <source>
        <dbReference type="Proteomes" id="UP000295633"/>
    </source>
</evidence>
<sequence>MAEYVKDRAPTSAGLLLNRKTGSCGVCGQHRKLTKTHVPPQVAGNRGQVQRADVMSSASSGFNPERWRIGGMWVLGLCGECNSLAGARYDRAYADFADQLWSWLQTRTHLLLPGTPALTLAPGRVSRSILSGMLGISPNLREFHPTLAAQVAAGGPVRLPGGLRLWFAAYPGNRTQLTGPMLTGLVDGSGRAINTLAAVTFRPLTWALATSDSDAVMADQGWTDATDWLRYEDERERHDLRWLVPRGLTLIRTILHAPSDDAVVLYSKEIAPIMTGLIP</sequence>
<proteinExistence type="predicted"/>
<comment type="caution">
    <text evidence="1">The sequence shown here is derived from an EMBL/GenBank/DDBJ whole genome shotgun (WGS) entry which is preliminary data.</text>
</comment>
<organism evidence="1 2">
    <name type="scientific">Microbacterium oleivorans</name>
    <dbReference type="NCBI Taxonomy" id="273677"/>
    <lineage>
        <taxon>Bacteria</taxon>
        <taxon>Bacillati</taxon>
        <taxon>Actinomycetota</taxon>
        <taxon>Actinomycetes</taxon>
        <taxon>Micrococcales</taxon>
        <taxon>Microbacteriaceae</taxon>
        <taxon>Microbacterium</taxon>
    </lineage>
</organism>
<dbReference type="RefSeq" id="WP_133398470.1">
    <property type="nucleotide sequence ID" value="NZ_SMZX01000001.1"/>
</dbReference>
<dbReference type="EMBL" id="SMZX01000001">
    <property type="protein sequence ID" value="TDL45233.1"/>
    <property type="molecule type" value="Genomic_DNA"/>
</dbReference>
<dbReference type="AlphaFoldDB" id="A0A4V3B3P4"/>
<accession>A0A4V3B3P4</accession>
<gene>
    <name evidence="1" type="ORF">E2R54_01820</name>
</gene>
<dbReference type="Proteomes" id="UP000295633">
    <property type="component" value="Unassembled WGS sequence"/>
</dbReference>
<protein>
    <submittedName>
        <fullName evidence="1">Uncharacterized protein</fullName>
    </submittedName>
</protein>
<reference evidence="1 2" key="1">
    <citation type="submission" date="2019-03" db="EMBL/GenBank/DDBJ databases">
        <title>Genome Sequencing and Assembly of Various Microbes Isolated from Partially Reclaimed Soil and Acid Mine Drainage (AMD) Site.</title>
        <authorList>
            <person name="Steinbock B."/>
            <person name="Bechtold R."/>
            <person name="Sevigny J.L."/>
            <person name="Thomas D."/>
            <person name="Cuthill L.R."/>
            <person name="Aveiro Johannsen E.J."/>
            <person name="Thomas K."/>
            <person name="Ghosh A."/>
        </authorList>
    </citation>
    <scope>NUCLEOTIDE SEQUENCE [LARGE SCALE GENOMIC DNA]</scope>
    <source>
        <strain evidence="1 2">F-B2</strain>
    </source>
</reference>
<evidence type="ECO:0000313" key="1">
    <source>
        <dbReference type="EMBL" id="TDL45233.1"/>
    </source>
</evidence>